<dbReference type="AlphaFoldDB" id="A0A0M0L5Q0"/>
<reference evidence="2" key="1">
    <citation type="submission" date="2015-08" db="EMBL/GenBank/DDBJ databases">
        <title>Fjat-14210 dsm16467.</title>
        <authorList>
            <person name="Liu B."/>
            <person name="Wang J."/>
            <person name="Zhu Y."/>
            <person name="Liu G."/>
            <person name="Chen Q."/>
            <person name="Chen Z."/>
            <person name="Lan J."/>
            <person name="Che J."/>
            <person name="Ge C."/>
            <person name="Shi H."/>
            <person name="Pan Z."/>
            <person name="Liu X."/>
        </authorList>
    </citation>
    <scope>NUCLEOTIDE SEQUENCE [LARGE SCALE GENOMIC DNA]</scope>
    <source>
        <strain evidence="2">DSM 16467</strain>
    </source>
</reference>
<dbReference type="InterPro" id="IPR025580">
    <property type="entry name" value="Gp46"/>
</dbReference>
<evidence type="ECO:0000313" key="2">
    <source>
        <dbReference type="Proteomes" id="UP000037558"/>
    </source>
</evidence>
<dbReference type="OrthoDB" id="1901795at2"/>
<accession>A0A0M0L5Q0</accession>
<dbReference type="Pfam" id="PF14265">
    <property type="entry name" value="DUF4355"/>
    <property type="match status" value="1"/>
</dbReference>
<dbReference type="STRING" id="284581.AMD01_11235"/>
<gene>
    <name evidence="1" type="ORF">AMD01_11235</name>
</gene>
<keyword evidence="2" id="KW-1185">Reference proteome</keyword>
<dbReference type="PATRIC" id="fig|284581.3.peg.2358"/>
<evidence type="ECO:0008006" key="3">
    <source>
        <dbReference type="Google" id="ProtNLM"/>
    </source>
</evidence>
<proteinExistence type="predicted"/>
<protein>
    <recommendedName>
        <fullName evidence="3">DUF4355 domain-containing protein</fullName>
    </recommendedName>
</protein>
<organism evidence="1 2">
    <name type="scientific">Priestia koreensis</name>
    <dbReference type="NCBI Taxonomy" id="284581"/>
    <lineage>
        <taxon>Bacteria</taxon>
        <taxon>Bacillati</taxon>
        <taxon>Bacillota</taxon>
        <taxon>Bacilli</taxon>
        <taxon>Bacillales</taxon>
        <taxon>Bacillaceae</taxon>
        <taxon>Priestia</taxon>
    </lineage>
</organism>
<sequence length="204" mass="23371">MNLEEVKKFLDEQKENEEVKSYLQGLSEVTLDGATNFLESDEGKKLLQPKLDSYFTKGLDSWKANNLEKLIDAEVKKRFPETDPKDIELQEVKNQLKQIQQDKLRESLKNKALTVATEKKLPVALIDYLIGDSEETTLDNVGQFEEVWNSQLQVLVSEKLKEGGITPEKKEHTATFTIDQIKNMSPEEINKNWEAVQQVMASNN</sequence>
<evidence type="ECO:0000313" key="1">
    <source>
        <dbReference type="EMBL" id="KOO46401.1"/>
    </source>
</evidence>
<name>A0A0M0L5Q0_9BACI</name>
<comment type="caution">
    <text evidence="1">The sequence shown here is derived from an EMBL/GenBank/DDBJ whole genome shotgun (WGS) entry which is preliminary data.</text>
</comment>
<dbReference type="Proteomes" id="UP000037558">
    <property type="component" value="Unassembled WGS sequence"/>
</dbReference>
<dbReference type="RefSeq" id="WP_083446519.1">
    <property type="nucleotide sequence ID" value="NZ_LILC01000013.1"/>
</dbReference>
<dbReference type="EMBL" id="LILC01000013">
    <property type="protein sequence ID" value="KOO46401.1"/>
    <property type="molecule type" value="Genomic_DNA"/>
</dbReference>